<feature type="transmembrane region" description="Helical" evidence="7">
    <location>
        <begin position="167"/>
        <end position="185"/>
    </location>
</feature>
<feature type="domain" description="Major facilitator superfamily (MFS) profile" evidence="8">
    <location>
        <begin position="13"/>
        <end position="467"/>
    </location>
</feature>
<reference evidence="9 10" key="1">
    <citation type="submission" date="2018-10" db="EMBL/GenBank/DDBJ databases">
        <title>Oceanobacillus sp. YLB-02 draft genome.</title>
        <authorList>
            <person name="Yu L."/>
        </authorList>
    </citation>
    <scope>NUCLEOTIDE SEQUENCE [LARGE SCALE GENOMIC DNA]</scope>
    <source>
        <strain evidence="9 10">YLB-02</strain>
    </source>
</reference>
<dbReference type="Gene3D" id="1.20.1720.10">
    <property type="entry name" value="Multidrug resistance protein D"/>
    <property type="match status" value="1"/>
</dbReference>
<feature type="transmembrane region" description="Helical" evidence="7">
    <location>
        <begin position="266"/>
        <end position="289"/>
    </location>
</feature>
<gene>
    <name evidence="9" type="ORF">D8M04_14145</name>
</gene>
<dbReference type="SUPFAM" id="SSF103473">
    <property type="entry name" value="MFS general substrate transporter"/>
    <property type="match status" value="1"/>
</dbReference>
<evidence type="ECO:0000256" key="2">
    <source>
        <dbReference type="ARBA" id="ARBA00022448"/>
    </source>
</evidence>
<feature type="transmembrane region" description="Helical" evidence="7">
    <location>
        <begin position="443"/>
        <end position="462"/>
    </location>
</feature>
<dbReference type="Pfam" id="PF07690">
    <property type="entry name" value="MFS_1"/>
    <property type="match status" value="1"/>
</dbReference>
<comment type="caution">
    <text evidence="9">The sequence shown here is derived from an EMBL/GenBank/DDBJ whole genome shotgun (WGS) entry which is preliminary data.</text>
</comment>
<dbReference type="AlphaFoldDB" id="A0A498D825"/>
<dbReference type="PRINTS" id="PR01036">
    <property type="entry name" value="TCRTETB"/>
</dbReference>
<dbReference type="InterPro" id="IPR020846">
    <property type="entry name" value="MFS_dom"/>
</dbReference>
<keyword evidence="3" id="KW-1003">Cell membrane</keyword>
<feature type="transmembrane region" description="Helical" evidence="7">
    <location>
        <begin position="357"/>
        <end position="376"/>
    </location>
</feature>
<evidence type="ECO:0000256" key="6">
    <source>
        <dbReference type="ARBA" id="ARBA00023136"/>
    </source>
</evidence>
<protein>
    <submittedName>
        <fullName evidence="9">DHA2 family efflux MFS transporter permease subunit</fullName>
    </submittedName>
</protein>
<dbReference type="NCBIfam" id="TIGR00711">
    <property type="entry name" value="efflux_EmrB"/>
    <property type="match status" value="1"/>
</dbReference>
<evidence type="ECO:0000313" key="9">
    <source>
        <dbReference type="EMBL" id="RLL42693.1"/>
    </source>
</evidence>
<evidence type="ECO:0000256" key="3">
    <source>
        <dbReference type="ARBA" id="ARBA00022475"/>
    </source>
</evidence>
<feature type="transmembrane region" description="Helical" evidence="7">
    <location>
        <begin position="295"/>
        <end position="315"/>
    </location>
</feature>
<keyword evidence="2" id="KW-0813">Transport</keyword>
<dbReference type="GO" id="GO:0005886">
    <property type="term" value="C:plasma membrane"/>
    <property type="evidence" value="ECO:0007669"/>
    <property type="project" value="UniProtKB-SubCell"/>
</dbReference>
<evidence type="ECO:0000259" key="8">
    <source>
        <dbReference type="PROSITE" id="PS50850"/>
    </source>
</evidence>
<feature type="transmembrane region" description="Helical" evidence="7">
    <location>
        <begin position="136"/>
        <end position="161"/>
    </location>
</feature>
<proteinExistence type="predicted"/>
<dbReference type="PROSITE" id="PS50850">
    <property type="entry name" value="MFS"/>
    <property type="match status" value="1"/>
</dbReference>
<feature type="transmembrane region" description="Helical" evidence="7">
    <location>
        <begin position="48"/>
        <end position="67"/>
    </location>
</feature>
<feature type="transmembrane region" description="Helical" evidence="7">
    <location>
        <begin position="12"/>
        <end position="36"/>
    </location>
</feature>
<keyword evidence="4 7" id="KW-0812">Transmembrane</keyword>
<feature type="transmembrane region" description="Helical" evidence="7">
    <location>
        <begin position="327"/>
        <end position="351"/>
    </location>
</feature>
<dbReference type="Gene3D" id="1.20.1250.20">
    <property type="entry name" value="MFS general substrate transporter like domains"/>
    <property type="match status" value="1"/>
</dbReference>
<organism evidence="9 10">
    <name type="scientific">Oceanobacillus piezotolerans</name>
    <dbReference type="NCBI Taxonomy" id="2448030"/>
    <lineage>
        <taxon>Bacteria</taxon>
        <taxon>Bacillati</taxon>
        <taxon>Bacillota</taxon>
        <taxon>Bacilli</taxon>
        <taxon>Bacillales</taxon>
        <taxon>Bacillaceae</taxon>
        <taxon>Oceanobacillus</taxon>
    </lineage>
</organism>
<dbReference type="InterPro" id="IPR036259">
    <property type="entry name" value="MFS_trans_sf"/>
</dbReference>
<dbReference type="InterPro" id="IPR004638">
    <property type="entry name" value="EmrB-like"/>
</dbReference>
<evidence type="ECO:0000256" key="5">
    <source>
        <dbReference type="ARBA" id="ARBA00022989"/>
    </source>
</evidence>
<dbReference type="PANTHER" id="PTHR42718">
    <property type="entry name" value="MAJOR FACILITATOR SUPERFAMILY MULTIDRUG TRANSPORTER MFSC"/>
    <property type="match status" value="1"/>
</dbReference>
<evidence type="ECO:0000256" key="1">
    <source>
        <dbReference type="ARBA" id="ARBA00004651"/>
    </source>
</evidence>
<evidence type="ECO:0000256" key="7">
    <source>
        <dbReference type="SAM" id="Phobius"/>
    </source>
</evidence>
<feature type="transmembrane region" description="Helical" evidence="7">
    <location>
        <begin position="108"/>
        <end position="129"/>
    </location>
</feature>
<dbReference type="GO" id="GO:0022857">
    <property type="term" value="F:transmembrane transporter activity"/>
    <property type="evidence" value="ECO:0007669"/>
    <property type="project" value="InterPro"/>
</dbReference>
<keyword evidence="6 7" id="KW-0472">Membrane</keyword>
<evidence type="ECO:0000256" key="4">
    <source>
        <dbReference type="ARBA" id="ARBA00022692"/>
    </source>
</evidence>
<keyword evidence="10" id="KW-1185">Reference proteome</keyword>
<dbReference type="EMBL" id="RCHR01000005">
    <property type="protein sequence ID" value="RLL42693.1"/>
    <property type="molecule type" value="Genomic_DNA"/>
</dbReference>
<keyword evidence="5 7" id="KW-1133">Transmembrane helix</keyword>
<feature type="transmembrane region" description="Helical" evidence="7">
    <location>
        <begin position="197"/>
        <end position="218"/>
    </location>
</feature>
<dbReference type="InterPro" id="IPR011701">
    <property type="entry name" value="MFS"/>
</dbReference>
<sequence length="488" mass="51589">MNTQMKVKNPKTIAFILMFGAFLGLFGETALNMALTNIMEEFSVSPGIAQWLTTGYLLVLAILVPISASLMKWFTTRQLVIGGLVISLAGAVLAALSPSFAVLLLGRLVQAIGTGILIPVMTSVLLIIFPVHKRGVVMGIMGLVITLGPALGPTLSGVIISSLGWPYIFWISGILYVLLTLYAVAQMKNVSEITKPKIDVLSIILSTFGFGGLIFALSTMAEKAVSSPQVLVPLVIGIVALVLFGVRQMKMEQPMVNLRVFKYPMFTLGTLMMFLSILVILSTGILLPIYLKGALLLAAAVAGLLLLPGNAVNVIMSPIVGTLFDKLGARVLTITGSVIVLLGNLMFVTFISSTTPIWQIIVSFMVLFFGLTMVTIPSQTNALNQLPPNLYPDGSAAMNTLNQVAGAAGTAIAIAVFTAGQENFASVNPAATDPEVLAAGIKYAFYFITGISAVTLVCSFFVKKKVTVTKEASDNSGAVGSVNTESVK</sequence>
<dbReference type="PANTHER" id="PTHR42718:SF43">
    <property type="entry name" value="LINCOMYCIN RESISTANCE PROTEIN LMRB"/>
    <property type="match status" value="1"/>
</dbReference>
<evidence type="ECO:0000313" key="10">
    <source>
        <dbReference type="Proteomes" id="UP000270219"/>
    </source>
</evidence>
<dbReference type="OrthoDB" id="9816041at2"/>
<name>A0A498D825_9BACI</name>
<feature type="transmembrane region" description="Helical" evidence="7">
    <location>
        <begin position="396"/>
        <end position="419"/>
    </location>
</feature>
<dbReference type="Proteomes" id="UP000270219">
    <property type="component" value="Unassembled WGS sequence"/>
</dbReference>
<feature type="transmembrane region" description="Helical" evidence="7">
    <location>
        <begin position="79"/>
        <end position="102"/>
    </location>
</feature>
<comment type="subcellular location">
    <subcellularLocation>
        <location evidence="1">Cell membrane</location>
        <topology evidence="1">Multi-pass membrane protein</topology>
    </subcellularLocation>
</comment>
<feature type="transmembrane region" description="Helical" evidence="7">
    <location>
        <begin position="230"/>
        <end position="246"/>
    </location>
</feature>
<accession>A0A498D825</accession>